<evidence type="ECO:0000313" key="3">
    <source>
        <dbReference type="Proteomes" id="UP000509414"/>
    </source>
</evidence>
<dbReference type="AlphaFoldDB" id="A0A7H9CI92"/>
<dbReference type="Proteomes" id="UP000509414">
    <property type="component" value="Chromosome"/>
</dbReference>
<evidence type="ECO:0000256" key="1">
    <source>
        <dbReference type="SAM" id="MobiDB-lite"/>
    </source>
</evidence>
<accession>A0A7H9CI92</accession>
<feature type="region of interest" description="Disordered" evidence="1">
    <location>
        <begin position="26"/>
        <end position="46"/>
    </location>
</feature>
<organism evidence="2 3">
    <name type="scientific">Candidatus Campylobacter infans</name>
    <dbReference type="NCBI Taxonomy" id="2561898"/>
    <lineage>
        <taxon>Bacteria</taxon>
        <taxon>Pseudomonadati</taxon>
        <taxon>Campylobacterota</taxon>
        <taxon>Epsilonproteobacteria</taxon>
        <taxon>Campylobacterales</taxon>
        <taxon>Campylobacteraceae</taxon>
        <taxon>Campylobacter</taxon>
    </lineage>
</organism>
<keyword evidence="3" id="KW-1185">Reference proteome</keyword>
<dbReference type="KEGG" id="cinf:CINF_1362"/>
<gene>
    <name evidence="2" type="primary">fdhK</name>
    <name evidence="2" type="ORF">CINF_1362</name>
</gene>
<name>A0A7H9CI92_9BACT</name>
<sequence>MQNRREFLRKSLKIGAIAGAVSLGAASVGPSSKETSSNGVVSGKSKKKEVLYHKTKIWEQYYKIAY</sequence>
<reference evidence="2 3" key="1">
    <citation type="submission" date="2020-02" db="EMBL/GenBank/DDBJ databases">
        <title>Complete genome sequence of the novel Campylobacter species Candidatus Campylobacter infans.</title>
        <authorList>
            <person name="Duim B."/>
            <person name="Zomer A."/>
            <person name="van der Graaf L."/>
            <person name="Wagenaar J."/>
        </authorList>
    </citation>
    <scope>NUCLEOTIDE SEQUENCE [LARGE SCALE GENOMIC DNA]</scope>
    <source>
        <strain evidence="2 3">19S00001</strain>
    </source>
</reference>
<dbReference type="RefSeq" id="WP_179974998.1">
    <property type="nucleotide sequence ID" value="NZ_CP049075.1"/>
</dbReference>
<protein>
    <submittedName>
        <fullName evidence="2">Putative formate dehydrogenase-associated protein</fullName>
    </submittedName>
</protein>
<feature type="compositionally biased region" description="Low complexity" evidence="1">
    <location>
        <begin position="26"/>
        <end position="43"/>
    </location>
</feature>
<dbReference type="EMBL" id="CP049075">
    <property type="protein sequence ID" value="QLI05847.1"/>
    <property type="molecule type" value="Genomic_DNA"/>
</dbReference>
<proteinExistence type="predicted"/>
<evidence type="ECO:0000313" key="2">
    <source>
        <dbReference type="EMBL" id="QLI05847.1"/>
    </source>
</evidence>